<gene>
    <name evidence="1" type="ORF">EDC52_1257</name>
</gene>
<reference evidence="1 2" key="1">
    <citation type="submission" date="2019-03" db="EMBL/GenBank/DDBJ databases">
        <title>Genomic Encyclopedia of Type Strains, Phase IV (KMG-IV): sequencing the most valuable type-strain genomes for metagenomic binning, comparative biology and taxonomic classification.</title>
        <authorList>
            <person name="Goeker M."/>
        </authorList>
    </citation>
    <scope>NUCLEOTIDE SEQUENCE [LARGE SCALE GENOMIC DNA]</scope>
    <source>
        <strain evidence="1 2">DSM 19580</strain>
    </source>
</reference>
<evidence type="ECO:0000313" key="2">
    <source>
        <dbReference type="Proteomes" id="UP000295719"/>
    </source>
</evidence>
<organism evidence="1 2">
    <name type="scientific">Biostraticola tofi</name>
    <dbReference type="NCBI Taxonomy" id="466109"/>
    <lineage>
        <taxon>Bacteria</taxon>
        <taxon>Pseudomonadati</taxon>
        <taxon>Pseudomonadota</taxon>
        <taxon>Gammaproteobacteria</taxon>
        <taxon>Enterobacterales</taxon>
        <taxon>Bruguierivoracaceae</taxon>
        <taxon>Biostraticola</taxon>
    </lineage>
</organism>
<dbReference type="AlphaFoldDB" id="A0A4R3YG76"/>
<accession>A0A4R3YG76</accession>
<feature type="non-terminal residue" evidence="1">
    <location>
        <position position="1"/>
    </location>
</feature>
<dbReference type="Proteomes" id="UP000295719">
    <property type="component" value="Unassembled WGS sequence"/>
</dbReference>
<sequence length="52" mass="5717">VANLLGLLQPLLLLLFVKDRGQRLMGMGHIATELAHVLLLIITIRQSSLTVL</sequence>
<keyword evidence="2" id="KW-1185">Reference proteome</keyword>
<name>A0A4R3YG76_9GAMM</name>
<evidence type="ECO:0000313" key="1">
    <source>
        <dbReference type="EMBL" id="TCV91001.1"/>
    </source>
</evidence>
<comment type="caution">
    <text evidence="1">The sequence shown here is derived from an EMBL/GenBank/DDBJ whole genome shotgun (WGS) entry which is preliminary data.</text>
</comment>
<proteinExistence type="predicted"/>
<protein>
    <submittedName>
        <fullName evidence="1">Uncharacterized protein</fullName>
    </submittedName>
</protein>
<dbReference type="EMBL" id="SMCR01000025">
    <property type="protein sequence ID" value="TCV91001.1"/>
    <property type="molecule type" value="Genomic_DNA"/>
</dbReference>